<evidence type="ECO:0000313" key="7">
    <source>
        <dbReference type="Proteomes" id="UP001589813"/>
    </source>
</evidence>
<name>A0ABV6BG62_9GAMM</name>
<dbReference type="Gene3D" id="3.40.190.290">
    <property type="match status" value="1"/>
</dbReference>
<dbReference type="InterPro" id="IPR036388">
    <property type="entry name" value="WH-like_DNA-bd_sf"/>
</dbReference>
<dbReference type="InterPro" id="IPR005119">
    <property type="entry name" value="LysR_subst-bd"/>
</dbReference>
<dbReference type="InterPro" id="IPR058163">
    <property type="entry name" value="LysR-type_TF_proteobact-type"/>
</dbReference>
<keyword evidence="2" id="KW-0805">Transcription regulation</keyword>
<proteinExistence type="inferred from homology"/>
<sequence>MALNKLELLRIFCSAAELGNFKACAVKLALSPQAVTRAVQQLEQLTGEVLFHRNTRQVRLTQFGSQLYQDGRLQLAQLDALFSPRLATQDAQGLVRLAAPAALRPILSPLLLEFAALHPQIRLDVRLSDQHSDVVDEQIDLGIRAGLLRDQSFVALQVSEVALYLVASPAYLAAHGTPSDLAALNNHQQVSLLDEGTGRPWAWFFRDGEIYQPRQVRLLVNDAQQELAAVAAGLGIGQIADFLAQPLLERGELVRLLPAQEPTPWPLSLYRPQRGPVPARVRLLFDFLRDRLRG</sequence>
<feature type="domain" description="HTH lysR-type" evidence="5">
    <location>
        <begin position="4"/>
        <end position="61"/>
    </location>
</feature>
<evidence type="ECO:0000256" key="1">
    <source>
        <dbReference type="ARBA" id="ARBA00009437"/>
    </source>
</evidence>
<dbReference type="Gene3D" id="1.10.10.10">
    <property type="entry name" value="Winged helix-like DNA-binding domain superfamily/Winged helix DNA-binding domain"/>
    <property type="match status" value="1"/>
</dbReference>
<dbReference type="SUPFAM" id="SSF53850">
    <property type="entry name" value="Periplasmic binding protein-like II"/>
    <property type="match status" value="1"/>
</dbReference>
<dbReference type="PROSITE" id="PS50931">
    <property type="entry name" value="HTH_LYSR"/>
    <property type="match status" value="1"/>
</dbReference>
<dbReference type="PANTHER" id="PTHR30537">
    <property type="entry name" value="HTH-TYPE TRANSCRIPTIONAL REGULATOR"/>
    <property type="match status" value="1"/>
</dbReference>
<dbReference type="RefSeq" id="WP_377246474.1">
    <property type="nucleotide sequence ID" value="NZ_JBHLXP010000004.1"/>
</dbReference>
<comment type="caution">
    <text evidence="6">The sequence shown here is derived from an EMBL/GenBank/DDBJ whole genome shotgun (WGS) entry which is preliminary data.</text>
</comment>
<protein>
    <submittedName>
        <fullName evidence="6">LysR family transcriptional regulator</fullName>
    </submittedName>
</protein>
<dbReference type="PANTHER" id="PTHR30537:SF5">
    <property type="entry name" value="HTH-TYPE TRANSCRIPTIONAL ACTIVATOR TTDR-RELATED"/>
    <property type="match status" value="1"/>
</dbReference>
<evidence type="ECO:0000256" key="2">
    <source>
        <dbReference type="ARBA" id="ARBA00023015"/>
    </source>
</evidence>
<keyword evidence="4" id="KW-0804">Transcription</keyword>
<dbReference type="InterPro" id="IPR036390">
    <property type="entry name" value="WH_DNA-bd_sf"/>
</dbReference>
<gene>
    <name evidence="6" type="ORF">ACFFJP_16210</name>
</gene>
<dbReference type="Pfam" id="PF00126">
    <property type="entry name" value="HTH_1"/>
    <property type="match status" value="1"/>
</dbReference>
<keyword evidence="3" id="KW-0238">DNA-binding</keyword>
<dbReference type="Proteomes" id="UP001589813">
    <property type="component" value="Unassembled WGS sequence"/>
</dbReference>
<dbReference type="CDD" id="cd08422">
    <property type="entry name" value="PBP2_CrgA_like"/>
    <property type="match status" value="1"/>
</dbReference>
<dbReference type="SUPFAM" id="SSF46785">
    <property type="entry name" value="Winged helix' DNA-binding domain"/>
    <property type="match status" value="1"/>
</dbReference>
<organism evidence="6 7">
    <name type="scientific">Rheinheimera tilapiae</name>
    <dbReference type="NCBI Taxonomy" id="875043"/>
    <lineage>
        <taxon>Bacteria</taxon>
        <taxon>Pseudomonadati</taxon>
        <taxon>Pseudomonadota</taxon>
        <taxon>Gammaproteobacteria</taxon>
        <taxon>Chromatiales</taxon>
        <taxon>Chromatiaceae</taxon>
        <taxon>Rheinheimera</taxon>
    </lineage>
</organism>
<keyword evidence="7" id="KW-1185">Reference proteome</keyword>
<dbReference type="Pfam" id="PF03466">
    <property type="entry name" value="LysR_substrate"/>
    <property type="match status" value="1"/>
</dbReference>
<accession>A0ABV6BG62</accession>
<dbReference type="EMBL" id="JBHLXP010000004">
    <property type="protein sequence ID" value="MFC0049845.1"/>
    <property type="molecule type" value="Genomic_DNA"/>
</dbReference>
<evidence type="ECO:0000256" key="3">
    <source>
        <dbReference type="ARBA" id="ARBA00023125"/>
    </source>
</evidence>
<evidence type="ECO:0000313" key="6">
    <source>
        <dbReference type="EMBL" id="MFC0049845.1"/>
    </source>
</evidence>
<evidence type="ECO:0000259" key="5">
    <source>
        <dbReference type="PROSITE" id="PS50931"/>
    </source>
</evidence>
<reference evidence="6 7" key="1">
    <citation type="submission" date="2024-09" db="EMBL/GenBank/DDBJ databases">
        <authorList>
            <person name="Sun Q."/>
            <person name="Mori K."/>
        </authorList>
    </citation>
    <scope>NUCLEOTIDE SEQUENCE [LARGE SCALE GENOMIC DNA]</scope>
    <source>
        <strain evidence="6 7">KCTC 23315</strain>
    </source>
</reference>
<comment type="similarity">
    <text evidence="1">Belongs to the LysR transcriptional regulatory family.</text>
</comment>
<dbReference type="InterPro" id="IPR000847">
    <property type="entry name" value="LysR_HTH_N"/>
</dbReference>
<evidence type="ECO:0000256" key="4">
    <source>
        <dbReference type="ARBA" id="ARBA00023163"/>
    </source>
</evidence>